<reference evidence="1 2" key="1">
    <citation type="submission" date="2023-03" db="EMBL/GenBank/DDBJ databases">
        <title>Roseibium porphyridii sp. nov. and Roseibium rhodosorbium sp. nov. isolated from marine algae, Porphyridium cruentum and Rhodosorus marinus, respectively.</title>
        <authorList>
            <person name="Lee M.W."/>
            <person name="Choi B.J."/>
            <person name="Lee J.K."/>
            <person name="Choi D.G."/>
            <person name="Baek J.H."/>
            <person name="Bayburt H."/>
            <person name="Kim J.M."/>
            <person name="Han D.M."/>
            <person name="Kim K.H."/>
            <person name="Jeon C.O."/>
        </authorList>
    </citation>
    <scope>NUCLEOTIDE SEQUENCE [LARGE SCALE GENOMIC DNA]</scope>
    <source>
        <strain evidence="1 2">KMA01</strain>
    </source>
</reference>
<sequence>MITQVKNRSKVELHLNTKVFSPIRKALQPGILSGIFGAFAFVLLPASSAEAAECEIISDVSLYYERLEQAIMLMEYKDIVVRATDGKIRCEEDAGNARQVCSVEGSGEMLIDSERGTFVVRLPADTVSEVQIYQTGDLSCGPKSN</sequence>
<evidence type="ECO:0000313" key="2">
    <source>
        <dbReference type="Proteomes" id="UP001209803"/>
    </source>
</evidence>
<gene>
    <name evidence="1" type="ORF">K1718_10410</name>
</gene>
<dbReference type="RefSeq" id="WP_265684352.1">
    <property type="nucleotide sequence ID" value="NZ_CP120863.1"/>
</dbReference>
<organism evidence="1 2">
    <name type="scientific">Roseibium porphyridii</name>
    <dbReference type="NCBI Taxonomy" id="2866279"/>
    <lineage>
        <taxon>Bacteria</taxon>
        <taxon>Pseudomonadati</taxon>
        <taxon>Pseudomonadota</taxon>
        <taxon>Alphaproteobacteria</taxon>
        <taxon>Hyphomicrobiales</taxon>
        <taxon>Stappiaceae</taxon>
        <taxon>Roseibium</taxon>
    </lineage>
</organism>
<keyword evidence="2" id="KW-1185">Reference proteome</keyword>
<name>A0ABY8F8G7_9HYPH</name>
<dbReference type="EMBL" id="CP120863">
    <property type="protein sequence ID" value="WFE91747.1"/>
    <property type="molecule type" value="Genomic_DNA"/>
</dbReference>
<protein>
    <submittedName>
        <fullName evidence="1">Uncharacterized protein</fullName>
    </submittedName>
</protein>
<proteinExistence type="predicted"/>
<accession>A0ABY8F8G7</accession>
<dbReference type="Proteomes" id="UP001209803">
    <property type="component" value="Chromosome"/>
</dbReference>
<evidence type="ECO:0000313" key="1">
    <source>
        <dbReference type="EMBL" id="WFE91747.1"/>
    </source>
</evidence>